<reference evidence="2 3" key="1">
    <citation type="journal article" date="2018" name="Microb. Genom.">
        <title>Expanding an expanded genome: long-read sequencing of Trypanosoma cruzi.</title>
        <authorList>
            <person name="Berna L."/>
            <person name="Rodriguez M."/>
            <person name="Chiribao M.L."/>
            <person name="Parodi-Talice A."/>
            <person name="Pita S."/>
            <person name="Rijo G."/>
            <person name="Alvarez-Valin F."/>
            <person name="Robello C."/>
        </authorList>
    </citation>
    <scope>NUCLEOTIDE SEQUENCE [LARGE SCALE GENOMIC DNA]</scope>
    <source>
        <strain evidence="2 3">TCC</strain>
    </source>
</reference>
<dbReference type="VEuPathDB" id="TriTrypDB:TCSYLVIO_002450"/>
<feature type="region of interest" description="Disordered" evidence="1">
    <location>
        <begin position="154"/>
        <end position="216"/>
    </location>
</feature>
<dbReference type="VEuPathDB" id="TriTrypDB:TcCLB.506319.10"/>
<protein>
    <submittedName>
        <fullName evidence="2">Uncharacterized protein</fullName>
    </submittedName>
</protein>
<sequence length="216" mass="23809">MALCREKEGNTSRVGSNDHIMSPQQQGPSQPPHAPPPATSLHQPLFHPHRKKQQCDPMHVRSAPENPNVPQHASAAKKTSDNSAPADAGEGFLGIAMLLISFMPQHMAIDGCFTVDESQARLLRSGPSPTQRGREWVILHHDTNAVFSVTAELRTEKEPRHNEPSKSPQRSVLSRRARLGSSHSVHPNSARRSRERISRAADVEKTAKRAQSTTDK</sequence>
<dbReference type="EMBL" id="PRFC01000224">
    <property type="protein sequence ID" value="PWU98900.1"/>
    <property type="molecule type" value="Genomic_DNA"/>
</dbReference>
<evidence type="ECO:0000313" key="3">
    <source>
        <dbReference type="Proteomes" id="UP000246078"/>
    </source>
</evidence>
<dbReference type="Proteomes" id="UP000246078">
    <property type="component" value="Unassembled WGS sequence"/>
</dbReference>
<dbReference type="VEuPathDB" id="TriTrypDB:TcCLB.507143.30"/>
<name>A0A2V2VRH7_TRYCR</name>
<feature type="compositionally biased region" description="Basic and acidic residues" evidence="1">
    <location>
        <begin position="154"/>
        <end position="164"/>
    </location>
</feature>
<evidence type="ECO:0000256" key="1">
    <source>
        <dbReference type="SAM" id="MobiDB-lite"/>
    </source>
</evidence>
<dbReference type="VEuPathDB" id="TriTrypDB:TcCL_ESM06775"/>
<dbReference type="VEuPathDB" id="TriTrypDB:BCY84_00532"/>
<feature type="region of interest" description="Disordered" evidence="1">
    <location>
        <begin position="1"/>
        <end position="85"/>
    </location>
</feature>
<dbReference type="VEuPathDB" id="TriTrypDB:C4B63_53g157"/>
<dbReference type="VEuPathDB" id="TriTrypDB:TcG_02551"/>
<dbReference type="VEuPathDB" id="TriTrypDB:TcBrA4_0117110"/>
<evidence type="ECO:0000313" key="2">
    <source>
        <dbReference type="EMBL" id="PWU98900.1"/>
    </source>
</evidence>
<feature type="compositionally biased region" description="Pro residues" evidence="1">
    <location>
        <begin position="29"/>
        <end position="38"/>
    </location>
</feature>
<proteinExistence type="predicted"/>
<dbReference type="AlphaFoldDB" id="A0A2V2VRH7"/>
<organism evidence="2 3">
    <name type="scientific">Trypanosoma cruzi</name>
    <dbReference type="NCBI Taxonomy" id="5693"/>
    <lineage>
        <taxon>Eukaryota</taxon>
        <taxon>Discoba</taxon>
        <taxon>Euglenozoa</taxon>
        <taxon>Kinetoplastea</taxon>
        <taxon>Metakinetoplastina</taxon>
        <taxon>Trypanosomatida</taxon>
        <taxon>Trypanosomatidae</taxon>
        <taxon>Trypanosoma</taxon>
        <taxon>Schizotrypanum</taxon>
    </lineage>
</organism>
<dbReference type="VEuPathDB" id="TriTrypDB:C3747_224g42"/>
<accession>A0A2V2VRH7</accession>
<feature type="compositionally biased region" description="Basic and acidic residues" evidence="1">
    <location>
        <begin position="195"/>
        <end position="207"/>
    </location>
</feature>
<dbReference type="VEuPathDB" id="TriTrypDB:Tc_MARK_1167"/>
<dbReference type="VEuPathDB" id="TriTrypDB:ECC02_006199"/>
<gene>
    <name evidence="2" type="ORF">C3747_224g42</name>
</gene>
<feature type="compositionally biased region" description="Basic and acidic residues" evidence="1">
    <location>
        <begin position="1"/>
        <end position="10"/>
    </location>
</feature>
<dbReference type="VEuPathDB" id="TriTrypDB:TCDM_08827"/>
<comment type="caution">
    <text evidence="2">The sequence shown here is derived from an EMBL/GenBank/DDBJ whole genome shotgun (WGS) entry which is preliminary data.</text>
</comment>